<dbReference type="InterPro" id="IPR042099">
    <property type="entry name" value="ANL_N_sf"/>
</dbReference>
<feature type="domain" description="AMP-dependent synthetase/ligase" evidence="2">
    <location>
        <begin position="41"/>
        <end position="423"/>
    </location>
</feature>
<reference evidence="4" key="1">
    <citation type="submission" date="2020-05" db="EMBL/GenBank/DDBJ databases">
        <authorList>
            <person name="Chiriac C."/>
            <person name="Salcher M."/>
            <person name="Ghai R."/>
            <person name="Kavagutti S V."/>
        </authorList>
    </citation>
    <scope>NUCLEOTIDE SEQUENCE</scope>
</reference>
<dbReference type="SUPFAM" id="SSF56801">
    <property type="entry name" value="Acetyl-CoA synthetase-like"/>
    <property type="match status" value="1"/>
</dbReference>
<dbReference type="NCBIfam" id="NF005863">
    <property type="entry name" value="PRK07798.1"/>
    <property type="match status" value="1"/>
</dbReference>
<name>A0A6J6PJ72_9ZZZZ</name>
<dbReference type="InterPro" id="IPR020845">
    <property type="entry name" value="AMP-binding_CS"/>
</dbReference>
<evidence type="ECO:0000256" key="1">
    <source>
        <dbReference type="SAM" id="MobiDB-lite"/>
    </source>
</evidence>
<gene>
    <name evidence="4" type="ORF">UFOPK2582_00731</name>
</gene>
<feature type="region of interest" description="Disordered" evidence="1">
    <location>
        <begin position="1"/>
        <end position="24"/>
    </location>
</feature>
<sequence length="574" mass="61411">MGTEEATASSTAASSTAASSTAASSTAEREQFNLALVSEVVAAAVPDREALVFGDRRFTFGQLAERTRRLASYLHEQGLGCHTERDSLERHESGQDHVALYMYNGNEYIEGMLGCYKARAAPFNVNYRYVEEELRYLLEDANTKAVIYHAVFAPAMAHVLKDLPGIHTLIQVADDSGEPLLEGAVDYEQVIADGDPAGPAVLPSPEDLYIVYTGGTTGMPKGVLWRQDDIFMNAMGGKEVGTWIEVSTAEEIAEKARNNSGFRLMPLPPLMHGAAQWAGFMMLNAGSTLIMTTGHNLDAKEVWTTVAREGVMSIVVVGDAMARPLLEELKAGEYDVSSMFVLGNGGAPLSAAIKEEFLELLPNLLINDSLGSSETGAQATHLSVKGGVSTGQFKPGPGADVVSEDLQVVLTAGHEGIGWLAQAGSVPLGYLGDAPKTARTFPTIQGVRYSVPGDRAIKREDGEIDLLGRDSQCINSGGEKIFVEEVEMAIISHPAVTDVLVCGRPSERWGAEVVAVVQLVPGAAVEESELSAHANLSVARYKLPKGWIFVDAVQRSPSGKADYRWAKELAAQSV</sequence>
<dbReference type="InterPro" id="IPR050237">
    <property type="entry name" value="ATP-dep_AMP-bd_enzyme"/>
</dbReference>
<proteinExistence type="predicted"/>
<dbReference type="PROSITE" id="PS00455">
    <property type="entry name" value="AMP_BINDING"/>
    <property type="match status" value="1"/>
</dbReference>
<dbReference type="AlphaFoldDB" id="A0A6J6PJ72"/>
<dbReference type="PANTHER" id="PTHR43767">
    <property type="entry name" value="LONG-CHAIN-FATTY-ACID--COA LIGASE"/>
    <property type="match status" value="1"/>
</dbReference>
<feature type="domain" description="AMP-binding enzyme C-terminal" evidence="3">
    <location>
        <begin position="485"/>
        <end position="560"/>
    </location>
</feature>
<protein>
    <submittedName>
        <fullName evidence="4">Unannotated protein</fullName>
    </submittedName>
</protein>
<dbReference type="InterPro" id="IPR000873">
    <property type="entry name" value="AMP-dep_synth/lig_dom"/>
</dbReference>
<dbReference type="PANTHER" id="PTHR43767:SF1">
    <property type="entry name" value="NONRIBOSOMAL PEPTIDE SYNTHASE PES1 (EUROFUNG)-RELATED"/>
    <property type="match status" value="1"/>
</dbReference>
<organism evidence="4">
    <name type="scientific">freshwater metagenome</name>
    <dbReference type="NCBI Taxonomy" id="449393"/>
    <lineage>
        <taxon>unclassified sequences</taxon>
        <taxon>metagenomes</taxon>
        <taxon>ecological metagenomes</taxon>
    </lineage>
</organism>
<dbReference type="Pfam" id="PF13193">
    <property type="entry name" value="AMP-binding_C"/>
    <property type="match status" value="1"/>
</dbReference>
<evidence type="ECO:0000313" key="4">
    <source>
        <dbReference type="EMBL" id="CAB4696853.1"/>
    </source>
</evidence>
<accession>A0A6J6PJ72</accession>
<dbReference type="InterPro" id="IPR045851">
    <property type="entry name" value="AMP-bd_C_sf"/>
</dbReference>
<evidence type="ECO:0000259" key="3">
    <source>
        <dbReference type="Pfam" id="PF13193"/>
    </source>
</evidence>
<dbReference type="GO" id="GO:0016878">
    <property type="term" value="F:acid-thiol ligase activity"/>
    <property type="evidence" value="ECO:0007669"/>
    <property type="project" value="UniProtKB-ARBA"/>
</dbReference>
<dbReference type="EMBL" id="CAEZXS010000069">
    <property type="protein sequence ID" value="CAB4696853.1"/>
    <property type="molecule type" value="Genomic_DNA"/>
</dbReference>
<dbReference type="Gene3D" id="3.30.300.30">
    <property type="match status" value="1"/>
</dbReference>
<dbReference type="Pfam" id="PF00501">
    <property type="entry name" value="AMP-binding"/>
    <property type="match status" value="1"/>
</dbReference>
<dbReference type="InterPro" id="IPR025110">
    <property type="entry name" value="AMP-bd_C"/>
</dbReference>
<dbReference type="Gene3D" id="3.40.50.12780">
    <property type="entry name" value="N-terminal domain of ligase-like"/>
    <property type="match status" value="1"/>
</dbReference>
<evidence type="ECO:0000259" key="2">
    <source>
        <dbReference type="Pfam" id="PF00501"/>
    </source>
</evidence>